<evidence type="ECO:0000256" key="2">
    <source>
        <dbReference type="ARBA" id="ARBA00022475"/>
    </source>
</evidence>
<dbReference type="RefSeq" id="WP_074639815.1">
    <property type="nucleotide sequence ID" value="NZ_AP025286.1"/>
</dbReference>
<sequence length="112" mass="12727">MEKKRLYKSRKNKMIGGVCGGLAEYFNMDPTIVRIVAALLCLLKGAGLIVYIIACLVMPYNDEDFSEDDAENLKSANIDPEEVKKTSHKKSESKNDEKLHSDEEFDSYFKKD</sequence>
<accession>A0A1H8ZLX4</accession>
<dbReference type="PANTHER" id="PTHR33885">
    <property type="entry name" value="PHAGE SHOCK PROTEIN C"/>
    <property type="match status" value="1"/>
</dbReference>
<evidence type="ECO:0000313" key="9">
    <source>
        <dbReference type="EMBL" id="SEP65304.1"/>
    </source>
</evidence>
<dbReference type="EMBL" id="FOFU01000001">
    <property type="protein sequence ID" value="SEP65304.1"/>
    <property type="molecule type" value="Genomic_DNA"/>
</dbReference>
<name>A0A1H8ZLX4_9SPIR</name>
<feature type="domain" description="Phage shock protein PspC N-terminal" evidence="8">
    <location>
        <begin position="4"/>
        <end position="60"/>
    </location>
</feature>
<gene>
    <name evidence="9" type="ORF">SAMN04487977_10118</name>
</gene>
<dbReference type="Proteomes" id="UP000182360">
    <property type="component" value="Unassembled WGS sequence"/>
</dbReference>
<feature type="region of interest" description="Disordered" evidence="6">
    <location>
        <begin position="67"/>
        <end position="112"/>
    </location>
</feature>
<keyword evidence="4 7" id="KW-1133">Transmembrane helix</keyword>
<organism evidence="9 10">
    <name type="scientific">Treponema bryantii</name>
    <dbReference type="NCBI Taxonomy" id="163"/>
    <lineage>
        <taxon>Bacteria</taxon>
        <taxon>Pseudomonadati</taxon>
        <taxon>Spirochaetota</taxon>
        <taxon>Spirochaetia</taxon>
        <taxon>Spirochaetales</taxon>
        <taxon>Treponemataceae</taxon>
        <taxon>Treponema</taxon>
    </lineage>
</organism>
<feature type="compositionally biased region" description="Basic and acidic residues" evidence="6">
    <location>
        <begin position="81"/>
        <end position="112"/>
    </location>
</feature>
<keyword evidence="2" id="KW-1003">Cell membrane</keyword>
<dbReference type="InterPro" id="IPR007168">
    <property type="entry name" value="Phageshock_PspC_N"/>
</dbReference>
<comment type="subcellular location">
    <subcellularLocation>
        <location evidence="1">Cell membrane</location>
        <topology evidence="1">Single-pass membrane protein</topology>
    </subcellularLocation>
</comment>
<dbReference type="Pfam" id="PF04024">
    <property type="entry name" value="PspC"/>
    <property type="match status" value="1"/>
</dbReference>
<keyword evidence="3 7" id="KW-0812">Transmembrane</keyword>
<evidence type="ECO:0000256" key="1">
    <source>
        <dbReference type="ARBA" id="ARBA00004162"/>
    </source>
</evidence>
<feature type="transmembrane region" description="Helical" evidence="7">
    <location>
        <begin position="35"/>
        <end position="60"/>
    </location>
</feature>
<evidence type="ECO:0000256" key="3">
    <source>
        <dbReference type="ARBA" id="ARBA00022692"/>
    </source>
</evidence>
<evidence type="ECO:0000256" key="7">
    <source>
        <dbReference type="SAM" id="Phobius"/>
    </source>
</evidence>
<dbReference type="PANTHER" id="PTHR33885:SF3">
    <property type="entry name" value="PHAGE SHOCK PROTEIN C"/>
    <property type="match status" value="1"/>
</dbReference>
<evidence type="ECO:0000256" key="5">
    <source>
        <dbReference type="ARBA" id="ARBA00023136"/>
    </source>
</evidence>
<protein>
    <submittedName>
        <fullName evidence="9">Phage shock protein C (PspC) family protein</fullName>
    </submittedName>
</protein>
<dbReference type="GO" id="GO:0005886">
    <property type="term" value="C:plasma membrane"/>
    <property type="evidence" value="ECO:0007669"/>
    <property type="project" value="UniProtKB-SubCell"/>
</dbReference>
<reference evidence="9 10" key="1">
    <citation type="submission" date="2016-10" db="EMBL/GenBank/DDBJ databases">
        <authorList>
            <person name="de Groot N.N."/>
        </authorList>
    </citation>
    <scope>NUCLEOTIDE SEQUENCE [LARGE SCALE GENOMIC DNA]</scope>
    <source>
        <strain evidence="9 10">B25</strain>
    </source>
</reference>
<evidence type="ECO:0000256" key="6">
    <source>
        <dbReference type="SAM" id="MobiDB-lite"/>
    </source>
</evidence>
<evidence type="ECO:0000256" key="4">
    <source>
        <dbReference type="ARBA" id="ARBA00022989"/>
    </source>
</evidence>
<dbReference type="InterPro" id="IPR052027">
    <property type="entry name" value="PspC"/>
</dbReference>
<keyword evidence="5 7" id="KW-0472">Membrane</keyword>
<evidence type="ECO:0000313" key="10">
    <source>
        <dbReference type="Proteomes" id="UP000182360"/>
    </source>
</evidence>
<keyword evidence="10" id="KW-1185">Reference proteome</keyword>
<dbReference type="STRING" id="163.SAMN04487775_108176"/>
<proteinExistence type="predicted"/>
<evidence type="ECO:0000259" key="8">
    <source>
        <dbReference type="Pfam" id="PF04024"/>
    </source>
</evidence>
<dbReference type="OrthoDB" id="9815286at2"/>
<dbReference type="AlphaFoldDB" id="A0A1H8ZLX4"/>